<accession>A0A1G2CQW9</accession>
<keyword evidence="5 10" id="KW-0133">Cell shape</keyword>
<dbReference type="GO" id="GO:0051991">
    <property type="term" value="F:UDP-N-acetyl-D-glucosamine:N-acetylmuramoyl-L-alanyl-D-glutamyl-meso-2,6-diaminopimelyl-D-alanyl-D-alanine-diphosphoundecaprenol 4-beta-N-acetylglucosaminlytransferase activity"/>
    <property type="evidence" value="ECO:0007669"/>
    <property type="project" value="RHEA"/>
</dbReference>
<evidence type="ECO:0000256" key="1">
    <source>
        <dbReference type="ARBA" id="ARBA00022475"/>
    </source>
</evidence>
<organism evidence="13 14">
    <name type="scientific">Candidatus Lloydbacteria bacterium RIFCSPHIGHO2_01_FULL_41_20</name>
    <dbReference type="NCBI Taxonomy" id="1798657"/>
    <lineage>
        <taxon>Bacteria</taxon>
        <taxon>Candidatus Lloydiibacteriota</taxon>
    </lineage>
</organism>
<dbReference type="HAMAP" id="MF_00033">
    <property type="entry name" value="MurG"/>
    <property type="match status" value="1"/>
</dbReference>
<evidence type="ECO:0000313" key="13">
    <source>
        <dbReference type="EMBL" id="OGZ03786.1"/>
    </source>
</evidence>
<dbReference type="GO" id="GO:0005886">
    <property type="term" value="C:plasma membrane"/>
    <property type="evidence" value="ECO:0007669"/>
    <property type="project" value="UniProtKB-SubCell"/>
</dbReference>
<feature type="binding site" evidence="10">
    <location>
        <begin position="10"/>
        <end position="12"/>
    </location>
    <ligand>
        <name>UDP-N-acetyl-alpha-D-glucosamine</name>
        <dbReference type="ChEBI" id="CHEBI:57705"/>
    </ligand>
</feature>
<evidence type="ECO:0000259" key="12">
    <source>
        <dbReference type="Pfam" id="PF04101"/>
    </source>
</evidence>
<dbReference type="Proteomes" id="UP000178841">
    <property type="component" value="Unassembled WGS sequence"/>
</dbReference>
<evidence type="ECO:0000256" key="8">
    <source>
        <dbReference type="ARBA" id="ARBA00023306"/>
    </source>
</evidence>
<proteinExistence type="inferred from homology"/>
<dbReference type="SUPFAM" id="SSF53756">
    <property type="entry name" value="UDP-Glycosyltransferase/glycogen phosphorylase"/>
    <property type="match status" value="1"/>
</dbReference>
<name>A0A1G2CQW9_9BACT</name>
<dbReference type="GO" id="GO:0008360">
    <property type="term" value="P:regulation of cell shape"/>
    <property type="evidence" value="ECO:0007669"/>
    <property type="project" value="UniProtKB-KW"/>
</dbReference>
<dbReference type="UniPathway" id="UPA00219"/>
<dbReference type="InterPro" id="IPR006009">
    <property type="entry name" value="GlcNAc_MurG"/>
</dbReference>
<dbReference type="GO" id="GO:0051301">
    <property type="term" value="P:cell division"/>
    <property type="evidence" value="ECO:0007669"/>
    <property type="project" value="UniProtKB-KW"/>
</dbReference>
<dbReference type="Gene3D" id="3.40.50.2000">
    <property type="entry name" value="Glycogen Phosphorylase B"/>
    <property type="match status" value="2"/>
</dbReference>
<evidence type="ECO:0000259" key="11">
    <source>
        <dbReference type="Pfam" id="PF03033"/>
    </source>
</evidence>
<feature type="domain" description="Glycosyltransferase family 28 N-terminal" evidence="11">
    <location>
        <begin position="3"/>
        <end position="147"/>
    </location>
</feature>
<dbReference type="Pfam" id="PF04101">
    <property type="entry name" value="Glyco_tran_28_C"/>
    <property type="match status" value="1"/>
</dbReference>
<keyword evidence="8 10" id="KW-0131">Cell cycle</keyword>
<dbReference type="EMBL" id="MHLH01000015">
    <property type="protein sequence ID" value="OGZ03786.1"/>
    <property type="molecule type" value="Genomic_DNA"/>
</dbReference>
<keyword evidence="2 10" id="KW-0132">Cell division</keyword>
<keyword evidence="3 10" id="KW-0328">Glycosyltransferase</keyword>
<evidence type="ECO:0000256" key="6">
    <source>
        <dbReference type="ARBA" id="ARBA00022984"/>
    </source>
</evidence>
<keyword evidence="9 10" id="KW-0961">Cell wall biogenesis/degradation</keyword>
<keyword evidence="6 10" id="KW-0573">Peptidoglycan synthesis</keyword>
<dbReference type="PANTHER" id="PTHR21015">
    <property type="entry name" value="UDP-N-ACETYLGLUCOSAMINE--N-ACETYLMURAMYL-(PENTAPEPTIDE) PYROPHOSPHORYL-UNDECAPRENOL N-ACETYLGLUCOSAMINE TRANSFERASE 1"/>
    <property type="match status" value="1"/>
</dbReference>
<dbReference type="GO" id="GO:0071555">
    <property type="term" value="P:cell wall organization"/>
    <property type="evidence" value="ECO:0007669"/>
    <property type="project" value="UniProtKB-KW"/>
</dbReference>
<dbReference type="GO" id="GO:0009252">
    <property type="term" value="P:peptidoglycan biosynthetic process"/>
    <property type="evidence" value="ECO:0007669"/>
    <property type="project" value="UniProtKB-UniRule"/>
</dbReference>
<comment type="function">
    <text evidence="10">Cell wall formation. Catalyzes the transfer of a GlcNAc subunit on undecaprenyl-pyrophosphoryl-MurNAc-pentapeptide (lipid intermediate I) to form undecaprenyl-pyrophosphoryl-MurNAc-(pentapeptide)GlcNAc (lipid intermediate II).</text>
</comment>
<dbReference type="InterPro" id="IPR004276">
    <property type="entry name" value="GlycoTrans_28_N"/>
</dbReference>
<keyword evidence="1 10" id="KW-1003">Cell membrane</keyword>
<comment type="caution">
    <text evidence="13">The sequence shown here is derived from an EMBL/GenBank/DDBJ whole genome shotgun (WGS) entry which is preliminary data.</text>
</comment>
<evidence type="ECO:0000256" key="2">
    <source>
        <dbReference type="ARBA" id="ARBA00022618"/>
    </source>
</evidence>
<dbReference type="Pfam" id="PF03033">
    <property type="entry name" value="Glyco_transf_28"/>
    <property type="match status" value="1"/>
</dbReference>
<comment type="subcellular location">
    <subcellularLocation>
        <location evidence="10">Cell membrane</location>
        <topology evidence="10">Peripheral membrane protein</topology>
        <orientation evidence="10">Cytoplasmic side</orientation>
    </subcellularLocation>
</comment>
<dbReference type="PANTHER" id="PTHR21015:SF27">
    <property type="entry name" value="UDP-N-ACETYLGLUCOSAMINE--N-ACETYLMURAMYL-(PENTAPEPTIDE) PYROPHOSPHORYL-UNDECAPRENOL N-ACETYLGLUCOSAMINE TRANSFERASE"/>
    <property type="match status" value="1"/>
</dbReference>
<dbReference type="GO" id="GO:0050511">
    <property type="term" value="F:undecaprenyldiphospho-muramoylpentapeptide beta-N-acetylglucosaminyltransferase activity"/>
    <property type="evidence" value="ECO:0007669"/>
    <property type="project" value="UniProtKB-UniRule"/>
</dbReference>
<comment type="pathway">
    <text evidence="10">Cell wall biogenesis; peptidoglycan biosynthesis.</text>
</comment>
<reference evidence="13 14" key="1">
    <citation type="journal article" date="2016" name="Nat. Commun.">
        <title>Thousands of microbial genomes shed light on interconnected biogeochemical processes in an aquifer system.</title>
        <authorList>
            <person name="Anantharaman K."/>
            <person name="Brown C.T."/>
            <person name="Hug L.A."/>
            <person name="Sharon I."/>
            <person name="Castelle C.J."/>
            <person name="Probst A.J."/>
            <person name="Thomas B.C."/>
            <person name="Singh A."/>
            <person name="Wilkins M.J."/>
            <person name="Karaoz U."/>
            <person name="Brodie E.L."/>
            <person name="Williams K.H."/>
            <person name="Hubbard S.S."/>
            <person name="Banfield J.F."/>
        </authorList>
    </citation>
    <scope>NUCLEOTIDE SEQUENCE [LARGE SCALE GENOMIC DNA]</scope>
</reference>
<feature type="binding site" evidence="10">
    <location>
        <position position="169"/>
    </location>
    <ligand>
        <name>UDP-N-acetyl-alpha-D-glucosamine</name>
        <dbReference type="ChEBI" id="CHEBI:57705"/>
    </ligand>
</feature>
<evidence type="ECO:0000256" key="3">
    <source>
        <dbReference type="ARBA" id="ARBA00022676"/>
    </source>
</evidence>
<gene>
    <name evidence="10" type="primary">murG</name>
    <name evidence="13" type="ORF">A2648_02420</name>
</gene>
<feature type="domain" description="Glycosyl transferase family 28 C-terminal" evidence="12">
    <location>
        <begin position="192"/>
        <end position="351"/>
    </location>
</feature>
<dbReference type="EC" id="2.4.1.227" evidence="10"/>
<feature type="binding site" evidence="10">
    <location>
        <position position="303"/>
    </location>
    <ligand>
        <name>UDP-N-acetyl-alpha-D-glucosamine</name>
        <dbReference type="ChEBI" id="CHEBI:57705"/>
    </ligand>
</feature>
<comment type="catalytic activity">
    <reaction evidence="10">
        <text>di-trans,octa-cis-undecaprenyl diphospho-N-acetyl-alpha-D-muramoyl-L-alanyl-D-glutamyl-meso-2,6-diaminopimeloyl-D-alanyl-D-alanine + UDP-N-acetyl-alpha-D-glucosamine = di-trans,octa-cis-undecaprenyl diphospho-[N-acetyl-alpha-D-glucosaminyl-(1-&gt;4)]-N-acetyl-alpha-D-muramoyl-L-alanyl-D-glutamyl-meso-2,6-diaminopimeloyl-D-alanyl-D-alanine + UDP + H(+)</text>
        <dbReference type="Rhea" id="RHEA:31227"/>
        <dbReference type="ChEBI" id="CHEBI:15378"/>
        <dbReference type="ChEBI" id="CHEBI:57705"/>
        <dbReference type="ChEBI" id="CHEBI:58223"/>
        <dbReference type="ChEBI" id="CHEBI:61387"/>
        <dbReference type="ChEBI" id="CHEBI:61388"/>
        <dbReference type="EC" id="2.4.1.227"/>
    </reaction>
</comment>
<dbReference type="CDD" id="cd03785">
    <property type="entry name" value="GT28_MurG"/>
    <property type="match status" value="1"/>
</dbReference>
<evidence type="ECO:0000256" key="4">
    <source>
        <dbReference type="ARBA" id="ARBA00022679"/>
    </source>
</evidence>
<evidence type="ECO:0000256" key="7">
    <source>
        <dbReference type="ARBA" id="ARBA00023136"/>
    </source>
</evidence>
<keyword evidence="4 10" id="KW-0808">Transferase</keyword>
<evidence type="ECO:0000256" key="9">
    <source>
        <dbReference type="ARBA" id="ARBA00023316"/>
    </source>
</evidence>
<sequence length="376" mass="41735">MKILFGGGGTGGHFYPIIAIVQALNKIIDEDKILDAKLYYLSTSPYNKGVLFENGITYKEISAGKFRRYFSILNFFDLFKTVIGVIRALWVIYSIYPDVVFGKGGYASVPTLLAARILRIPIFIHESDSVPGKANLWASKFAKKIAISYEEASIYFPKEKTAYTGQPIREDILKPLKEGAYEFLKLNPSIPTILVTCGSQGAELINDTVLRALPDLLPKYQIIHQTGTTNLDTVDKLASVINKDSPYKDRYRTFGYLNDLSLRMASGISRLVISRAGSTIFEISSWGLPSIVIPITDSNGDHQRKNAFNYARVGACTVVEENNISPHVLISEIKKIMETPALEEKMKAGAKGFYHPNAARTIAKGIISLALEHENQ</sequence>
<dbReference type="AlphaFoldDB" id="A0A1G2CQW9"/>
<comment type="similarity">
    <text evidence="10">Belongs to the glycosyltransferase 28 family. MurG subfamily.</text>
</comment>
<dbReference type="STRING" id="1798657.A2648_02420"/>
<feature type="binding site" evidence="10">
    <location>
        <position position="199"/>
    </location>
    <ligand>
        <name>UDP-N-acetyl-alpha-D-glucosamine</name>
        <dbReference type="ChEBI" id="CHEBI:57705"/>
    </ligand>
</feature>
<dbReference type="InterPro" id="IPR007235">
    <property type="entry name" value="Glyco_trans_28_C"/>
</dbReference>
<evidence type="ECO:0000313" key="14">
    <source>
        <dbReference type="Proteomes" id="UP000178841"/>
    </source>
</evidence>
<dbReference type="GO" id="GO:0005975">
    <property type="term" value="P:carbohydrate metabolic process"/>
    <property type="evidence" value="ECO:0007669"/>
    <property type="project" value="InterPro"/>
</dbReference>
<evidence type="ECO:0000256" key="5">
    <source>
        <dbReference type="ARBA" id="ARBA00022960"/>
    </source>
</evidence>
<keyword evidence="7 10" id="KW-0472">Membrane</keyword>
<comment type="caution">
    <text evidence="10">Lacks conserved residue(s) required for the propagation of feature annotation.</text>
</comment>
<protein>
    <recommendedName>
        <fullName evidence="10">UDP-N-acetylglucosamine--N-acetylmuramyl-(pentapeptide) pyrophosphoryl-undecaprenol N-acetylglucosamine transferase</fullName>
        <ecNumber evidence="10">2.4.1.227</ecNumber>
    </recommendedName>
    <alternativeName>
        <fullName evidence="10">Undecaprenyl-PP-MurNAc-pentapeptide-UDPGlcNAc GlcNAc transferase</fullName>
    </alternativeName>
</protein>
<evidence type="ECO:0000256" key="10">
    <source>
        <dbReference type="HAMAP-Rule" id="MF_00033"/>
    </source>
</evidence>